<evidence type="ECO:0000313" key="2">
    <source>
        <dbReference type="EMBL" id="MBU6114298.1"/>
    </source>
</evidence>
<dbReference type="PANTHER" id="PTHR43443:SF1">
    <property type="entry name" value="3-HEXULOSE-6-PHOSPHATE ISOMERASE"/>
    <property type="match status" value="1"/>
</dbReference>
<dbReference type="InterPro" id="IPR017552">
    <property type="entry name" value="PHI/rmpB"/>
</dbReference>
<dbReference type="PROSITE" id="PS51464">
    <property type="entry name" value="SIS"/>
    <property type="match status" value="1"/>
</dbReference>
<dbReference type="Pfam" id="PF01380">
    <property type="entry name" value="SIS"/>
    <property type="match status" value="1"/>
</dbReference>
<sequence>MANKMSQYKLILSEIEHTLNKVDDQKNIKFLDEILKANAIFVAAKGRSSFVANSFAMRLNQLGKRSYVVGETTTPSIQEDDLLLIVSGSGKTAHLQLLSEIANQAKANIILISTQSESKIAELSKEVITLPAGTKYDEKGSEQPLGSLFEQSSQIFLDSIIMELMKEMNVSETTMQNNHANLE</sequence>
<keyword evidence="3" id="KW-1185">Reference proteome</keyword>
<dbReference type="Proteomes" id="UP000770161">
    <property type="component" value="Unassembled WGS sequence"/>
</dbReference>
<dbReference type="CDD" id="cd05005">
    <property type="entry name" value="SIS_PHI"/>
    <property type="match status" value="1"/>
</dbReference>
<comment type="caution">
    <text evidence="2">The sequence shown here is derived from an EMBL/GenBank/DDBJ whole genome shotgun (WGS) entry which is preliminary data.</text>
</comment>
<reference evidence="2 3" key="1">
    <citation type="submission" date="2021-06" db="EMBL/GenBank/DDBJ databases">
        <title>Staphylococcus lentus K169 genome sequencing.</title>
        <authorList>
            <person name="Sundareshan S."/>
            <person name="Akhila D.S."/>
            <person name="Prachi D."/>
            <person name="Sivakumar R."/>
            <person name="Rajendhran J."/>
            <person name="Isloor S."/>
            <person name="Hegde N.R."/>
        </authorList>
    </citation>
    <scope>NUCLEOTIDE SEQUENCE [LARGE SCALE GENOMIC DNA]</scope>
    <source>
        <strain evidence="2 3">K169</strain>
    </source>
</reference>
<evidence type="ECO:0000313" key="3">
    <source>
        <dbReference type="Proteomes" id="UP000770161"/>
    </source>
</evidence>
<dbReference type="InterPro" id="IPR001347">
    <property type="entry name" value="SIS_dom"/>
</dbReference>
<dbReference type="EMBL" id="JAHLZN010000021">
    <property type="protein sequence ID" value="MBU6114298.1"/>
    <property type="molecule type" value="Genomic_DNA"/>
</dbReference>
<name>A0ABS6GXZ9_MAMLE</name>
<accession>A0ABS6GXZ9</accession>
<proteinExistence type="predicted"/>
<organism evidence="2 3">
    <name type="scientific">Mammaliicoccus lentus</name>
    <name type="common">Staphylococcus lentus</name>
    <dbReference type="NCBI Taxonomy" id="42858"/>
    <lineage>
        <taxon>Bacteria</taxon>
        <taxon>Bacillati</taxon>
        <taxon>Bacillota</taxon>
        <taxon>Bacilli</taxon>
        <taxon>Bacillales</taxon>
        <taxon>Staphylococcaceae</taxon>
        <taxon>Mammaliicoccus</taxon>
    </lineage>
</organism>
<dbReference type="NCBIfam" id="TIGR03127">
    <property type="entry name" value="RuMP_HxlB"/>
    <property type="match status" value="1"/>
</dbReference>
<feature type="domain" description="SIS" evidence="1">
    <location>
        <begin position="30"/>
        <end position="170"/>
    </location>
</feature>
<evidence type="ECO:0000259" key="1">
    <source>
        <dbReference type="PROSITE" id="PS51464"/>
    </source>
</evidence>
<gene>
    <name evidence="2" type="primary">hxlB</name>
    <name evidence="2" type="ORF">KQ656_10020</name>
</gene>
<dbReference type="PANTHER" id="PTHR43443">
    <property type="entry name" value="3-HEXULOSE-6-PHOSPHATE ISOMERASE"/>
    <property type="match status" value="1"/>
</dbReference>
<protein>
    <submittedName>
        <fullName evidence="2">6-phospho-3-hexuloisomerase</fullName>
    </submittedName>
</protein>